<evidence type="ECO:0000256" key="7">
    <source>
        <dbReference type="ARBA" id="ARBA00023136"/>
    </source>
</evidence>
<dbReference type="PANTHER" id="PTHR30309:SF0">
    <property type="entry name" value="GLYCEROL-3-PHOSPHATE ACYLTRANSFERASE-RELATED"/>
    <property type="match status" value="1"/>
</dbReference>
<feature type="transmembrane region" description="Helical" evidence="10">
    <location>
        <begin position="57"/>
        <end position="79"/>
    </location>
</feature>
<evidence type="ECO:0000256" key="6">
    <source>
        <dbReference type="ARBA" id="ARBA00023098"/>
    </source>
</evidence>
<keyword evidence="8 10" id="KW-0594">Phospholipid biosynthesis</keyword>
<comment type="pathway">
    <text evidence="10">Lipid metabolism; phospholipid metabolism.</text>
</comment>
<name>A0ABQ0Q8N3_9PROT</name>
<evidence type="ECO:0000256" key="9">
    <source>
        <dbReference type="ARBA" id="ARBA00023264"/>
    </source>
</evidence>
<keyword evidence="7 10" id="KW-0472">Membrane</keyword>
<dbReference type="EMBL" id="BAQW01000003">
    <property type="protein sequence ID" value="GBR09101.1"/>
    <property type="molecule type" value="Genomic_DNA"/>
</dbReference>
<comment type="similarity">
    <text evidence="10">Belongs to the PlsY family.</text>
</comment>
<keyword evidence="6 10" id="KW-0443">Lipid metabolism</keyword>
<comment type="subcellular location">
    <subcellularLocation>
        <location evidence="10">Cell membrane</location>
        <topology evidence="10">Multi-pass membrane protein</topology>
    </subcellularLocation>
</comment>
<dbReference type="Proteomes" id="UP001061070">
    <property type="component" value="Unassembled WGS sequence"/>
</dbReference>
<comment type="function">
    <text evidence="10">Catalyzes the transfer of an acyl group from acyl-phosphate (acyl-PO(4)) to glycerol-3-phosphate (G3P) to form lysophosphatidic acid (LPA). This enzyme utilizes acyl-phosphate as fatty acyl donor, but not acyl-CoA or acyl-ACP.</text>
</comment>
<keyword evidence="12" id="KW-1185">Reference proteome</keyword>
<evidence type="ECO:0000256" key="8">
    <source>
        <dbReference type="ARBA" id="ARBA00023209"/>
    </source>
</evidence>
<dbReference type="Pfam" id="PF02660">
    <property type="entry name" value="G3P_acyltransf"/>
    <property type="match status" value="1"/>
</dbReference>
<comment type="catalytic activity">
    <reaction evidence="10">
        <text>an acyl phosphate + sn-glycerol 3-phosphate = a 1-acyl-sn-glycero-3-phosphate + phosphate</text>
        <dbReference type="Rhea" id="RHEA:34075"/>
        <dbReference type="ChEBI" id="CHEBI:43474"/>
        <dbReference type="ChEBI" id="CHEBI:57597"/>
        <dbReference type="ChEBI" id="CHEBI:57970"/>
        <dbReference type="ChEBI" id="CHEBI:59918"/>
        <dbReference type="EC" id="2.3.1.275"/>
    </reaction>
</comment>
<keyword evidence="1 10" id="KW-1003">Cell membrane</keyword>
<sequence>MTLSHPSLLLIAAIAYGLGSIPFGLILTAATGGGDIRQIGSGNIGATNVLRTGRKGLAAATLLLDALKGALAVFLALRLGGDQPSLAMAVAAVAVVVGHCFPVWLGFRGGKGVATGLGTIWVLSWPVGVACCVVWLAVARLSRISSAGALSAFLVAPILMVVTKGQGINAPIPVATALIALLIWVRHYSNIVRLLSGNEPRVNAKTKSS</sequence>
<keyword evidence="5 10" id="KW-1133">Transmembrane helix</keyword>
<organism evidence="11 12">
    <name type="scientific">Gluconobacter frateurii NRIC 0228</name>
    <dbReference type="NCBI Taxonomy" id="1307946"/>
    <lineage>
        <taxon>Bacteria</taxon>
        <taxon>Pseudomonadati</taxon>
        <taxon>Pseudomonadota</taxon>
        <taxon>Alphaproteobacteria</taxon>
        <taxon>Acetobacterales</taxon>
        <taxon>Acetobacteraceae</taxon>
        <taxon>Gluconobacter</taxon>
    </lineage>
</organism>
<evidence type="ECO:0000256" key="10">
    <source>
        <dbReference type="HAMAP-Rule" id="MF_01043"/>
    </source>
</evidence>
<comment type="caution">
    <text evidence="11">The sequence shown here is derived from an EMBL/GenBank/DDBJ whole genome shotgun (WGS) entry which is preliminary data.</text>
</comment>
<dbReference type="HAMAP" id="MF_01043">
    <property type="entry name" value="PlsY"/>
    <property type="match status" value="1"/>
</dbReference>
<reference evidence="11" key="1">
    <citation type="submission" date="2013-04" db="EMBL/GenBank/DDBJ databases">
        <title>The genome sequencing project of 58 acetic acid bacteria.</title>
        <authorList>
            <person name="Okamoto-Kainuma A."/>
            <person name="Ishikawa M."/>
            <person name="Umino S."/>
            <person name="Koizumi Y."/>
            <person name="Shiwa Y."/>
            <person name="Yoshikawa H."/>
            <person name="Matsutani M."/>
            <person name="Matsushita K."/>
        </authorList>
    </citation>
    <scope>NUCLEOTIDE SEQUENCE</scope>
    <source>
        <strain evidence="11">NRIC 0228</strain>
    </source>
</reference>
<gene>
    <name evidence="10" type="primary">plsY</name>
    <name evidence="11" type="ORF">AA0228_0561</name>
</gene>
<evidence type="ECO:0000256" key="2">
    <source>
        <dbReference type="ARBA" id="ARBA00022516"/>
    </source>
</evidence>
<dbReference type="SMART" id="SM01207">
    <property type="entry name" value="G3P_acyltransf"/>
    <property type="match status" value="1"/>
</dbReference>
<feature type="transmembrane region" description="Helical" evidence="10">
    <location>
        <begin position="168"/>
        <end position="185"/>
    </location>
</feature>
<feature type="transmembrane region" description="Helical" evidence="10">
    <location>
        <begin position="7"/>
        <end position="27"/>
    </location>
</feature>
<dbReference type="NCBIfam" id="TIGR00023">
    <property type="entry name" value="glycerol-3-phosphate 1-O-acyltransferase PlsY"/>
    <property type="match status" value="1"/>
</dbReference>
<dbReference type="PANTHER" id="PTHR30309">
    <property type="entry name" value="INNER MEMBRANE PROTEIN YGIH"/>
    <property type="match status" value="1"/>
</dbReference>
<dbReference type="InterPro" id="IPR003811">
    <property type="entry name" value="G3P_acylTferase_PlsY"/>
</dbReference>
<evidence type="ECO:0000256" key="1">
    <source>
        <dbReference type="ARBA" id="ARBA00022475"/>
    </source>
</evidence>
<evidence type="ECO:0000256" key="4">
    <source>
        <dbReference type="ARBA" id="ARBA00022692"/>
    </source>
</evidence>
<keyword evidence="9 10" id="KW-1208">Phospholipid metabolism</keyword>
<dbReference type="RefSeq" id="WP_099183065.1">
    <property type="nucleotide sequence ID" value="NZ_BAQW01000003.1"/>
</dbReference>
<evidence type="ECO:0000313" key="12">
    <source>
        <dbReference type="Proteomes" id="UP001061070"/>
    </source>
</evidence>
<accession>A0ABQ0Q8N3</accession>
<protein>
    <recommendedName>
        <fullName evidence="10">Glycerol-3-phosphate acyltransferase</fullName>
    </recommendedName>
    <alternativeName>
        <fullName evidence="10">Acyl-PO4 G3P acyltransferase</fullName>
    </alternativeName>
    <alternativeName>
        <fullName evidence="10">Acyl-phosphate--glycerol-3-phosphate acyltransferase</fullName>
    </alternativeName>
    <alternativeName>
        <fullName evidence="10">G3P acyltransferase</fullName>
        <shortName evidence="10">GPAT</shortName>
        <ecNumber evidence="10">2.3.1.275</ecNumber>
    </alternativeName>
    <alternativeName>
        <fullName evidence="10">Lysophosphatidic acid synthase</fullName>
        <shortName evidence="10">LPA synthase</shortName>
    </alternativeName>
</protein>
<evidence type="ECO:0000256" key="3">
    <source>
        <dbReference type="ARBA" id="ARBA00022679"/>
    </source>
</evidence>
<keyword evidence="4 10" id="KW-0812">Transmembrane</keyword>
<dbReference type="EC" id="2.3.1.275" evidence="10"/>
<feature type="transmembrane region" description="Helical" evidence="10">
    <location>
        <begin position="113"/>
        <end position="137"/>
    </location>
</feature>
<comment type="subunit">
    <text evidence="10">Probably interacts with PlsX.</text>
</comment>
<keyword evidence="2 10" id="KW-0444">Lipid biosynthesis</keyword>
<feature type="transmembrane region" description="Helical" evidence="10">
    <location>
        <begin position="144"/>
        <end position="162"/>
    </location>
</feature>
<feature type="transmembrane region" description="Helical" evidence="10">
    <location>
        <begin position="86"/>
        <end position="107"/>
    </location>
</feature>
<evidence type="ECO:0000313" key="11">
    <source>
        <dbReference type="EMBL" id="GBR09101.1"/>
    </source>
</evidence>
<keyword evidence="3 10" id="KW-0808">Transferase</keyword>
<proteinExistence type="inferred from homology"/>
<evidence type="ECO:0000256" key="5">
    <source>
        <dbReference type="ARBA" id="ARBA00022989"/>
    </source>
</evidence>